<gene>
    <name evidence="2" type="ORF">GEU84_020330</name>
</gene>
<keyword evidence="3" id="KW-1185">Reference proteome</keyword>
<evidence type="ECO:0000313" key="2">
    <source>
        <dbReference type="EMBL" id="NUB46744.1"/>
    </source>
</evidence>
<feature type="domain" description="Right handed beta helix" evidence="1">
    <location>
        <begin position="10"/>
        <end position="81"/>
    </location>
</feature>
<dbReference type="AlphaFoldDB" id="A0A8X8KMT9"/>
<dbReference type="InterPro" id="IPR011050">
    <property type="entry name" value="Pectin_lyase_fold/virulence"/>
</dbReference>
<proteinExistence type="predicted"/>
<protein>
    <submittedName>
        <fullName evidence="2">Right-handed parallel beta-helix repeat-containing protein</fullName>
    </submittedName>
</protein>
<accession>A0A8X8KMT9</accession>
<organism evidence="2 3">
    <name type="scientific">Fertoeibacter niger</name>
    <dbReference type="NCBI Taxonomy" id="2656921"/>
    <lineage>
        <taxon>Bacteria</taxon>
        <taxon>Pseudomonadati</taxon>
        <taxon>Pseudomonadota</taxon>
        <taxon>Alphaproteobacteria</taxon>
        <taxon>Rhodobacterales</taxon>
        <taxon>Paracoccaceae</taxon>
        <taxon>Fertoeibacter</taxon>
    </lineage>
</organism>
<reference evidence="2" key="1">
    <citation type="submission" date="2020-05" db="EMBL/GenBank/DDBJ databases">
        <title>Fertoebacter nigrum gen. nov., sp. nov., a new member of the family Rhodobacteraceae.</title>
        <authorList>
            <person name="Szuroczki S."/>
            <person name="Abbaszade G."/>
            <person name="Buni D."/>
            <person name="Schumann P."/>
            <person name="Toth E."/>
        </authorList>
    </citation>
    <scope>NUCLEOTIDE SEQUENCE</scope>
    <source>
        <strain evidence="2">RG-N-1a</strain>
    </source>
</reference>
<evidence type="ECO:0000313" key="3">
    <source>
        <dbReference type="Proteomes" id="UP000484076"/>
    </source>
</evidence>
<dbReference type="Proteomes" id="UP000484076">
    <property type="component" value="Unassembled WGS sequence"/>
</dbReference>
<dbReference type="EMBL" id="WHUT02000020">
    <property type="protein sequence ID" value="NUB46744.1"/>
    <property type="molecule type" value="Genomic_DNA"/>
</dbReference>
<dbReference type="SUPFAM" id="SSF51126">
    <property type="entry name" value="Pectin lyase-like"/>
    <property type="match status" value="1"/>
</dbReference>
<name>A0A8X8KMT9_9RHOB</name>
<sequence>MRHGKGPTVKNEIFGNAHQGIGIRTGAAHVVRANVVKGNKQAGICIYDGCLGKIHNDDLRGNIGSGLQIESTAGASRARDNKQYRFDDCCRRCRRLL</sequence>
<dbReference type="Pfam" id="PF13229">
    <property type="entry name" value="Beta_helix"/>
    <property type="match status" value="1"/>
</dbReference>
<comment type="caution">
    <text evidence="2">The sequence shown here is derived from an EMBL/GenBank/DDBJ whole genome shotgun (WGS) entry which is preliminary data.</text>
</comment>
<evidence type="ECO:0000259" key="1">
    <source>
        <dbReference type="Pfam" id="PF13229"/>
    </source>
</evidence>
<dbReference type="InterPro" id="IPR012334">
    <property type="entry name" value="Pectin_lyas_fold"/>
</dbReference>
<dbReference type="InterPro" id="IPR039448">
    <property type="entry name" value="Beta_helix"/>
</dbReference>
<dbReference type="Gene3D" id="2.160.20.10">
    <property type="entry name" value="Single-stranded right-handed beta-helix, Pectin lyase-like"/>
    <property type="match status" value="1"/>
</dbReference>